<gene>
    <name evidence="3" type="primary">GIN1_4</name>
    <name evidence="3" type="ORF">E2C01_041217</name>
</gene>
<feature type="domain" description="Integrase zinc-binding" evidence="2">
    <location>
        <begin position="140"/>
        <end position="190"/>
    </location>
</feature>
<accession>A0A5B7FQC3</accession>
<dbReference type="InterPro" id="IPR036397">
    <property type="entry name" value="RNaseH_sf"/>
</dbReference>
<organism evidence="3 4">
    <name type="scientific">Portunus trituberculatus</name>
    <name type="common">Swimming crab</name>
    <name type="synonym">Neptunus trituberculatus</name>
    <dbReference type="NCBI Taxonomy" id="210409"/>
    <lineage>
        <taxon>Eukaryota</taxon>
        <taxon>Metazoa</taxon>
        <taxon>Ecdysozoa</taxon>
        <taxon>Arthropoda</taxon>
        <taxon>Crustacea</taxon>
        <taxon>Multicrustacea</taxon>
        <taxon>Malacostraca</taxon>
        <taxon>Eumalacostraca</taxon>
        <taxon>Eucarida</taxon>
        <taxon>Decapoda</taxon>
        <taxon>Pleocyemata</taxon>
        <taxon>Brachyura</taxon>
        <taxon>Eubrachyura</taxon>
        <taxon>Portunoidea</taxon>
        <taxon>Portunidae</taxon>
        <taxon>Portuninae</taxon>
        <taxon>Portunus</taxon>
    </lineage>
</organism>
<protein>
    <recommendedName>
        <fullName evidence="1">RNA-directed DNA polymerase</fullName>
        <ecNumber evidence="1">2.7.7.49</ecNumber>
    </recommendedName>
</protein>
<dbReference type="AlphaFoldDB" id="A0A5B7FQC3"/>
<name>A0A5B7FQC3_PORTR</name>
<reference evidence="3 4" key="1">
    <citation type="submission" date="2019-05" db="EMBL/GenBank/DDBJ databases">
        <title>Another draft genome of Portunus trituberculatus and its Hox gene families provides insights of decapod evolution.</title>
        <authorList>
            <person name="Jeong J.-H."/>
            <person name="Song I."/>
            <person name="Kim S."/>
            <person name="Choi T."/>
            <person name="Kim D."/>
            <person name="Ryu S."/>
            <person name="Kim W."/>
        </authorList>
    </citation>
    <scope>NUCLEOTIDE SEQUENCE [LARGE SCALE GENOMIC DNA]</scope>
    <source>
        <tissue evidence="3">Muscle</tissue>
    </source>
</reference>
<evidence type="ECO:0000313" key="3">
    <source>
        <dbReference type="EMBL" id="MPC47469.1"/>
    </source>
</evidence>
<dbReference type="Proteomes" id="UP000324222">
    <property type="component" value="Unassembled WGS sequence"/>
</dbReference>
<evidence type="ECO:0000259" key="2">
    <source>
        <dbReference type="Pfam" id="PF17921"/>
    </source>
</evidence>
<comment type="caution">
    <text evidence="3">The sequence shown here is derived from an EMBL/GenBank/DDBJ whole genome shotgun (WGS) entry which is preliminary data.</text>
</comment>
<dbReference type="InterPro" id="IPR012337">
    <property type="entry name" value="RNaseH-like_sf"/>
</dbReference>
<dbReference type="InterPro" id="IPR041588">
    <property type="entry name" value="Integrase_H2C2"/>
</dbReference>
<keyword evidence="4" id="KW-1185">Reference proteome</keyword>
<dbReference type="PANTHER" id="PTHR37984:SF15">
    <property type="entry name" value="INTEGRASE CATALYTIC DOMAIN-CONTAINING PROTEIN"/>
    <property type="match status" value="1"/>
</dbReference>
<dbReference type="InterPro" id="IPR050951">
    <property type="entry name" value="Retrovirus_Pol_polyprotein"/>
</dbReference>
<dbReference type="Gene3D" id="3.30.420.10">
    <property type="entry name" value="Ribonuclease H-like superfamily/Ribonuclease H"/>
    <property type="match status" value="1"/>
</dbReference>
<dbReference type="SUPFAM" id="SSF53098">
    <property type="entry name" value="Ribonuclease H-like"/>
    <property type="match status" value="2"/>
</dbReference>
<evidence type="ECO:0000256" key="1">
    <source>
        <dbReference type="ARBA" id="ARBA00012493"/>
    </source>
</evidence>
<dbReference type="Gene3D" id="1.10.340.70">
    <property type="match status" value="1"/>
</dbReference>
<dbReference type="EC" id="2.7.7.49" evidence="1"/>
<proteinExistence type="predicted"/>
<dbReference type="OrthoDB" id="4369127at2759"/>
<dbReference type="GO" id="GO:0003676">
    <property type="term" value="F:nucleic acid binding"/>
    <property type="evidence" value="ECO:0007669"/>
    <property type="project" value="InterPro"/>
</dbReference>
<dbReference type="PANTHER" id="PTHR37984">
    <property type="entry name" value="PROTEIN CBG26694"/>
    <property type="match status" value="1"/>
</dbReference>
<evidence type="ECO:0000313" key="4">
    <source>
        <dbReference type="Proteomes" id="UP000324222"/>
    </source>
</evidence>
<sequence>MVTVYQYDERSKSFSRQIPTLPQLLRLKTSNRLACPASVGTLGPLLLWLVQLHSHVLTCPAYSKGCDAANPACGGLGMDEKEFEEILNFVSKSKYPENIKSKDSRSNWRKKCRPFTCCKDELFYNHKKYGSLLVVKGIKEKKRIIESSHLQHDGRHHGINRTLKKISTNYYWRTIAKDVHSYVKVECAVCVGQAAAAAATGVQQGSREGMEGVERAKDRIVDRAMEQIGLDVIGTILEPGAPSPPPPSNAFKCEAVPTPTSTLALPIPSEQAMVRCGLDLLGPLAETHKGRRFIAVLTDSATGWAEAMALTEATTEAVGAFLAEVVGRHGAVEELLARPSQEEFCVRLSERIFALMGLSVRVLGVVDSPGSWHNSLLCGALTRLSDTHRYTWDLLLPPALLSYRSFPQNSRAACPFTLLYGRPVRLPSLAPPLPPSGSQDEVTVLVEHMAEYIKGLAGPPHHFTPSTNQTGSQFSPTFQAPNTGPFPPTVVSPSTPASQPPAAPILSTTHNTAMYTIPATTGISTHTMCAPPPPLPAPPPPPTATPTAGSLIVSTSATSLPVHTATDAHTSHMVMIHTDGKAYTDSFYVICPQ</sequence>
<dbReference type="EMBL" id="VSRR010007754">
    <property type="protein sequence ID" value="MPC47469.1"/>
    <property type="molecule type" value="Genomic_DNA"/>
</dbReference>
<dbReference type="GO" id="GO:0003964">
    <property type="term" value="F:RNA-directed DNA polymerase activity"/>
    <property type="evidence" value="ECO:0007669"/>
    <property type="project" value="UniProtKB-EC"/>
</dbReference>
<dbReference type="Pfam" id="PF17921">
    <property type="entry name" value="Integrase_H2C2"/>
    <property type="match status" value="1"/>
</dbReference>